<comment type="subcellular location">
    <subcellularLocation>
        <location evidence="1 15">Cell inner membrane</location>
        <topology evidence="1 15">Peripheral membrane protein</topology>
        <orientation evidence="1 15">Cytoplasmic side</orientation>
    </subcellularLocation>
</comment>
<proteinExistence type="inferred from homology"/>
<gene>
    <name evidence="15" type="primary">kdkA</name>
    <name evidence="16" type="ORF">ACFODZ_04435</name>
</gene>
<dbReference type="EMBL" id="JBHRTS010000002">
    <property type="protein sequence ID" value="MFC3193490.1"/>
    <property type="molecule type" value="Genomic_DNA"/>
</dbReference>
<keyword evidence="5 15" id="KW-1003">Cell membrane</keyword>
<keyword evidence="7 15" id="KW-0808">Transferase</keyword>
<evidence type="ECO:0000256" key="9">
    <source>
        <dbReference type="ARBA" id="ARBA00022777"/>
    </source>
</evidence>
<keyword evidence="10 15" id="KW-0067">ATP-binding</keyword>
<evidence type="ECO:0000256" key="3">
    <source>
        <dbReference type="ARBA" id="ARBA00010327"/>
    </source>
</evidence>
<evidence type="ECO:0000256" key="6">
    <source>
        <dbReference type="ARBA" id="ARBA00022519"/>
    </source>
</evidence>
<protein>
    <recommendedName>
        <fullName evidence="13 15">3-deoxy-D-manno-octulosonic acid kinase</fullName>
        <shortName evidence="15">Kdo kinase</shortName>
        <ecNumber evidence="4 15">2.7.1.166</ecNumber>
    </recommendedName>
</protein>
<reference evidence="17" key="1">
    <citation type="journal article" date="2019" name="Int. J. Syst. Evol. Microbiol.">
        <title>The Global Catalogue of Microorganisms (GCM) 10K type strain sequencing project: providing services to taxonomists for standard genome sequencing and annotation.</title>
        <authorList>
            <consortium name="The Broad Institute Genomics Platform"/>
            <consortium name="The Broad Institute Genome Sequencing Center for Infectious Disease"/>
            <person name="Wu L."/>
            <person name="Ma J."/>
        </authorList>
    </citation>
    <scope>NUCLEOTIDE SEQUENCE [LARGE SCALE GENOMIC DNA]</scope>
    <source>
        <strain evidence="17">KCTC 42953</strain>
    </source>
</reference>
<comment type="function">
    <text evidence="15">Catalyzes the ATP-dependent phosphorylation of the 3-deoxy-D-manno-octulosonic acid (Kdo) residue in Kdo-lipid IV(A) at the 4-OH position.</text>
</comment>
<keyword evidence="11 15" id="KW-0448">Lipopolysaccharide biosynthesis</keyword>
<name>A0ABV7J5S2_9GAMM</name>
<dbReference type="HAMAP" id="MF_00521">
    <property type="entry name" value="KDO_kinase"/>
    <property type="match status" value="1"/>
</dbReference>
<evidence type="ECO:0000256" key="10">
    <source>
        <dbReference type="ARBA" id="ARBA00022840"/>
    </source>
</evidence>
<keyword evidence="6 15" id="KW-0997">Cell inner membrane</keyword>
<comment type="caution">
    <text evidence="16">The sequence shown here is derived from an EMBL/GenBank/DDBJ whole genome shotgun (WGS) entry which is preliminary data.</text>
</comment>
<dbReference type="InterPro" id="IPR011009">
    <property type="entry name" value="Kinase-like_dom_sf"/>
</dbReference>
<keyword evidence="8 15" id="KW-0547">Nucleotide-binding</keyword>
<keyword evidence="17" id="KW-1185">Reference proteome</keyword>
<keyword evidence="9 15" id="KW-0418">Kinase</keyword>
<comment type="catalytic activity">
    <reaction evidence="14 15">
        <text>an alpha-Kdo-(2-&gt;6)-lipid IVA + ATP = a 4-O-phospho-alpha-Kdo-(2-&gt;6)-lipid IVA + ADP + H(+)</text>
        <dbReference type="Rhea" id="RHEA:74271"/>
        <dbReference type="ChEBI" id="CHEBI:15378"/>
        <dbReference type="ChEBI" id="CHEBI:30616"/>
        <dbReference type="ChEBI" id="CHEBI:176428"/>
        <dbReference type="ChEBI" id="CHEBI:193140"/>
        <dbReference type="ChEBI" id="CHEBI:456216"/>
        <dbReference type="EC" id="2.7.1.166"/>
    </reaction>
</comment>
<dbReference type="InterPro" id="IPR022826">
    <property type="entry name" value="KDO_kinase"/>
</dbReference>
<evidence type="ECO:0000256" key="15">
    <source>
        <dbReference type="HAMAP-Rule" id="MF_00521"/>
    </source>
</evidence>
<dbReference type="SUPFAM" id="SSF56112">
    <property type="entry name" value="Protein kinase-like (PK-like)"/>
    <property type="match status" value="1"/>
</dbReference>
<keyword evidence="12 15" id="KW-0472">Membrane</keyword>
<dbReference type="NCBIfam" id="NF002475">
    <property type="entry name" value="PRK01723.1"/>
    <property type="match status" value="1"/>
</dbReference>
<accession>A0ABV7J5S2</accession>
<organism evidence="16 17">
    <name type="scientific">Marinicella sediminis</name>
    <dbReference type="NCBI Taxonomy" id="1792834"/>
    <lineage>
        <taxon>Bacteria</taxon>
        <taxon>Pseudomonadati</taxon>
        <taxon>Pseudomonadota</taxon>
        <taxon>Gammaproteobacteria</taxon>
        <taxon>Lysobacterales</taxon>
        <taxon>Marinicellaceae</taxon>
        <taxon>Marinicella</taxon>
    </lineage>
</organism>
<evidence type="ECO:0000256" key="14">
    <source>
        <dbReference type="ARBA" id="ARBA00034417"/>
    </source>
</evidence>
<evidence type="ECO:0000313" key="17">
    <source>
        <dbReference type="Proteomes" id="UP001595533"/>
    </source>
</evidence>
<evidence type="ECO:0000256" key="8">
    <source>
        <dbReference type="ARBA" id="ARBA00022741"/>
    </source>
</evidence>
<dbReference type="RefSeq" id="WP_077410297.1">
    <property type="nucleotide sequence ID" value="NZ_JBHRTS010000002.1"/>
</dbReference>
<evidence type="ECO:0000256" key="1">
    <source>
        <dbReference type="ARBA" id="ARBA00004515"/>
    </source>
</evidence>
<evidence type="ECO:0000256" key="4">
    <source>
        <dbReference type="ARBA" id="ARBA00011988"/>
    </source>
</evidence>
<evidence type="ECO:0000313" key="16">
    <source>
        <dbReference type="EMBL" id="MFC3193490.1"/>
    </source>
</evidence>
<comment type="similarity">
    <text evidence="3 15">Belongs to the protein kinase superfamily. KdkA/RfaP family.</text>
</comment>
<dbReference type="Pfam" id="PF06293">
    <property type="entry name" value="Kdo"/>
    <property type="match status" value="1"/>
</dbReference>
<evidence type="ECO:0000256" key="12">
    <source>
        <dbReference type="ARBA" id="ARBA00023136"/>
    </source>
</evidence>
<evidence type="ECO:0000256" key="13">
    <source>
        <dbReference type="ARBA" id="ARBA00029511"/>
    </source>
</evidence>
<sequence length="245" mass="28389">MKHSNILGSATLHITHKNKQWIVAIDDIKDDINGDWFDQSHWLNQGRLLGANSGRGSAWVIKSEWGKWVLRHYLRGGLYAKLNKDHYLWSGLKNTRAYREFELLQQLQTWQLPAPAPVAAKIRKSGLMYQNDLIMAHIPHRQTLAQAIIAHETSEQDWQMTGQTIARFHEHGVFHADLNAHNILLSDKLVHVIDFDKGQIRKPQPGWCEKNLKRLKRSVDKVTPDEHSEGIEQQWQILMDAYHGH</sequence>
<dbReference type="Gene3D" id="1.10.510.10">
    <property type="entry name" value="Transferase(Phosphotransferase) domain 1"/>
    <property type="match status" value="1"/>
</dbReference>
<evidence type="ECO:0000256" key="7">
    <source>
        <dbReference type="ARBA" id="ARBA00022679"/>
    </source>
</evidence>
<evidence type="ECO:0000256" key="2">
    <source>
        <dbReference type="ARBA" id="ARBA00004713"/>
    </source>
</evidence>
<dbReference type="Proteomes" id="UP001595533">
    <property type="component" value="Unassembled WGS sequence"/>
</dbReference>
<feature type="active site" evidence="15">
    <location>
        <position position="177"/>
    </location>
</feature>
<comment type="pathway">
    <text evidence="2 15">Bacterial outer membrane biogenesis; LPS core biosynthesis.</text>
</comment>
<dbReference type="EC" id="2.7.1.166" evidence="4 15"/>
<evidence type="ECO:0000256" key="11">
    <source>
        <dbReference type="ARBA" id="ARBA00022985"/>
    </source>
</evidence>
<evidence type="ECO:0000256" key="5">
    <source>
        <dbReference type="ARBA" id="ARBA00022475"/>
    </source>
</evidence>
<dbReference type="GO" id="GO:0016301">
    <property type="term" value="F:kinase activity"/>
    <property type="evidence" value="ECO:0007669"/>
    <property type="project" value="UniProtKB-KW"/>
</dbReference>